<evidence type="ECO:0000313" key="1">
    <source>
        <dbReference type="EMBL" id="KAI9512714.1"/>
    </source>
</evidence>
<evidence type="ECO:0000313" key="2">
    <source>
        <dbReference type="Proteomes" id="UP001207468"/>
    </source>
</evidence>
<keyword evidence="2" id="KW-1185">Reference proteome</keyword>
<accession>A0ACC0UNQ8</accession>
<dbReference type="EMBL" id="JAGFNK010000006">
    <property type="protein sequence ID" value="KAI9512714.1"/>
    <property type="molecule type" value="Genomic_DNA"/>
</dbReference>
<dbReference type="Proteomes" id="UP001207468">
    <property type="component" value="Unassembled WGS sequence"/>
</dbReference>
<comment type="caution">
    <text evidence="1">The sequence shown here is derived from an EMBL/GenBank/DDBJ whole genome shotgun (WGS) entry which is preliminary data.</text>
</comment>
<reference evidence="1" key="1">
    <citation type="submission" date="2021-03" db="EMBL/GenBank/DDBJ databases">
        <title>Evolutionary priming and transition to the ectomycorrhizal habit in an iconic lineage of mushroom-forming fungi: is preadaptation a requirement?</title>
        <authorList>
            <consortium name="DOE Joint Genome Institute"/>
            <person name="Looney B.P."/>
            <person name="Miyauchi S."/>
            <person name="Morin E."/>
            <person name="Drula E."/>
            <person name="Courty P.E."/>
            <person name="Chicoki N."/>
            <person name="Fauchery L."/>
            <person name="Kohler A."/>
            <person name="Kuo A."/>
            <person name="LaButti K."/>
            <person name="Pangilinan J."/>
            <person name="Lipzen A."/>
            <person name="Riley R."/>
            <person name="Andreopoulos W."/>
            <person name="He G."/>
            <person name="Johnson J."/>
            <person name="Barry K.W."/>
            <person name="Grigoriev I.V."/>
            <person name="Nagy L."/>
            <person name="Hibbett D."/>
            <person name="Henrissat B."/>
            <person name="Matheny P.B."/>
            <person name="Labbe J."/>
            <person name="Martin A.F."/>
        </authorList>
    </citation>
    <scope>NUCLEOTIDE SEQUENCE</scope>
    <source>
        <strain evidence="1">BPL698</strain>
    </source>
</reference>
<name>A0ACC0UNQ8_9AGAM</name>
<organism evidence="1 2">
    <name type="scientific">Russula earlei</name>
    <dbReference type="NCBI Taxonomy" id="71964"/>
    <lineage>
        <taxon>Eukaryota</taxon>
        <taxon>Fungi</taxon>
        <taxon>Dikarya</taxon>
        <taxon>Basidiomycota</taxon>
        <taxon>Agaricomycotina</taxon>
        <taxon>Agaricomycetes</taxon>
        <taxon>Russulales</taxon>
        <taxon>Russulaceae</taxon>
        <taxon>Russula</taxon>
    </lineage>
</organism>
<proteinExistence type="predicted"/>
<protein>
    <submittedName>
        <fullName evidence="1">Uncharacterized protein</fullName>
    </submittedName>
</protein>
<sequence length="89" mass="9574">MPHGAKLLATLPIRVAMFAGLVSHSLKRSARPYDSSRMTRKQLPLSLRLPGDCLGVDKSCIAPMKPGDQVCTDADALSQEGSCHNKVDI</sequence>
<gene>
    <name evidence="1" type="ORF">F5148DRAFT_730498</name>
</gene>